<dbReference type="AlphaFoldDB" id="A0A8W8JFZ8"/>
<protein>
    <recommendedName>
        <fullName evidence="18">Steroid 17-alpha-hydroxylase/17,20 lyase</fullName>
    </recommendedName>
</protein>
<keyword evidence="7" id="KW-0256">Endoplasmic reticulum</keyword>
<keyword evidence="17" id="KW-1185">Reference proteome</keyword>
<evidence type="ECO:0000256" key="4">
    <source>
        <dbReference type="ARBA" id="ARBA00010617"/>
    </source>
</evidence>
<dbReference type="Gene3D" id="1.10.630.10">
    <property type="entry name" value="Cytochrome P450"/>
    <property type="match status" value="1"/>
</dbReference>
<keyword evidence="9 14" id="KW-0560">Oxidoreductase</keyword>
<keyword evidence="8" id="KW-0492">Microsome</keyword>
<keyword evidence="6 13" id="KW-0479">Metal-binding</keyword>
<evidence type="ECO:0000313" key="16">
    <source>
        <dbReference type="EnsemblMetazoa" id="G19079.7:cds"/>
    </source>
</evidence>
<evidence type="ECO:0000256" key="10">
    <source>
        <dbReference type="ARBA" id="ARBA00023004"/>
    </source>
</evidence>
<evidence type="ECO:0000256" key="1">
    <source>
        <dbReference type="ARBA" id="ARBA00001971"/>
    </source>
</evidence>
<dbReference type="GO" id="GO:0005789">
    <property type="term" value="C:endoplasmic reticulum membrane"/>
    <property type="evidence" value="ECO:0007669"/>
    <property type="project" value="UniProtKB-SubCell"/>
</dbReference>
<keyword evidence="15" id="KW-1133">Transmembrane helix</keyword>
<keyword evidence="15" id="KW-0812">Transmembrane</keyword>
<evidence type="ECO:0000256" key="11">
    <source>
        <dbReference type="ARBA" id="ARBA00023033"/>
    </source>
</evidence>
<dbReference type="GO" id="GO:0042448">
    <property type="term" value="P:progesterone metabolic process"/>
    <property type="evidence" value="ECO:0007669"/>
    <property type="project" value="TreeGrafter"/>
</dbReference>
<evidence type="ECO:0000256" key="14">
    <source>
        <dbReference type="RuleBase" id="RU000461"/>
    </source>
</evidence>
<comment type="cofactor">
    <cofactor evidence="1 13">
        <name>heme</name>
        <dbReference type="ChEBI" id="CHEBI:30413"/>
    </cofactor>
</comment>
<evidence type="ECO:0000256" key="13">
    <source>
        <dbReference type="PIRSR" id="PIRSR602401-1"/>
    </source>
</evidence>
<keyword evidence="11 14" id="KW-0503">Monooxygenase</keyword>
<dbReference type="FunFam" id="1.10.630.10:FF:000238">
    <property type="entry name" value="Cytochrome P450 2A6"/>
    <property type="match status" value="1"/>
</dbReference>
<dbReference type="PANTHER" id="PTHR24289:SF1">
    <property type="entry name" value="STEROID 17-ALPHA-HYDROXYLASE_17,20 LYASE"/>
    <property type="match status" value="1"/>
</dbReference>
<accession>A0A8W8JFZ8</accession>
<feature type="transmembrane region" description="Helical" evidence="15">
    <location>
        <begin position="12"/>
        <end position="29"/>
    </location>
</feature>
<dbReference type="InterPro" id="IPR001128">
    <property type="entry name" value="Cyt_P450"/>
</dbReference>
<dbReference type="InterPro" id="IPR002401">
    <property type="entry name" value="Cyt_P450_E_grp-I"/>
</dbReference>
<evidence type="ECO:0000256" key="15">
    <source>
        <dbReference type="SAM" id="Phobius"/>
    </source>
</evidence>
<reference evidence="16" key="1">
    <citation type="submission" date="2022-08" db="UniProtKB">
        <authorList>
            <consortium name="EnsemblMetazoa"/>
        </authorList>
    </citation>
    <scope>IDENTIFICATION</scope>
    <source>
        <strain evidence="16">05x7-T-G4-1.051#20</strain>
    </source>
</reference>
<feature type="binding site" description="axial binding residue" evidence="13">
    <location>
        <position position="463"/>
    </location>
    <ligand>
        <name>heme</name>
        <dbReference type="ChEBI" id="CHEBI:30413"/>
    </ligand>
    <ligandPart>
        <name>Fe</name>
        <dbReference type="ChEBI" id="CHEBI:18248"/>
    </ligandPart>
</feature>
<dbReference type="InterPro" id="IPR036396">
    <property type="entry name" value="Cyt_P450_sf"/>
</dbReference>
<evidence type="ECO:0000256" key="3">
    <source>
        <dbReference type="ARBA" id="ARBA00004406"/>
    </source>
</evidence>
<keyword evidence="10 13" id="KW-0408">Iron</keyword>
<dbReference type="PANTHER" id="PTHR24289">
    <property type="entry name" value="STEROID 17-ALPHA-HYDROXYLASE/17,20 LYASE"/>
    <property type="match status" value="1"/>
</dbReference>
<evidence type="ECO:0000256" key="5">
    <source>
        <dbReference type="ARBA" id="ARBA00022617"/>
    </source>
</evidence>
<evidence type="ECO:0000256" key="7">
    <source>
        <dbReference type="ARBA" id="ARBA00022824"/>
    </source>
</evidence>
<keyword evidence="12 15" id="KW-0472">Membrane</keyword>
<evidence type="ECO:0000256" key="8">
    <source>
        <dbReference type="ARBA" id="ARBA00022848"/>
    </source>
</evidence>
<proteinExistence type="inferred from homology"/>
<dbReference type="EnsemblMetazoa" id="G19079.7">
    <property type="protein sequence ID" value="G19079.7:cds"/>
    <property type="gene ID" value="G19079"/>
</dbReference>
<keyword evidence="5 13" id="KW-0349">Heme</keyword>
<name>A0A8W8JFZ8_MAGGI</name>
<dbReference type="PRINTS" id="PR00463">
    <property type="entry name" value="EP450I"/>
</dbReference>
<organism evidence="16 17">
    <name type="scientific">Magallana gigas</name>
    <name type="common">Pacific oyster</name>
    <name type="synonym">Crassostrea gigas</name>
    <dbReference type="NCBI Taxonomy" id="29159"/>
    <lineage>
        <taxon>Eukaryota</taxon>
        <taxon>Metazoa</taxon>
        <taxon>Spiralia</taxon>
        <taxon>Lophotrochozoa</taxon>
        <taxon>Mollusca</taxon>
        <taxon>Bivalvia</taxon>
        <taxon>Autobranchia</taxon>
        <taxon>Pteriomorphia</taxon>
        <taxon>Ostreida</taxon>
        <taxon>Ostreoidea</taxon>
        <taxon>Ostreidae</taxon>
        <taxon>Magallana</taxon>
    </lineage>
</organism>
<evidence type="ECO:0000256" key="12">
    <source>
        <dbReference type="ARBA" id="ARBA00023136"/>
    </source>
</evidence>
<dbReference type="InterPro" id="IPR017972">
    <property type="entry name" value="Cyt_P450_CS"/>
</dbReference>
<evidence type="ECO:0000256" key="2">
    <source>
        <dbReference type="ARBA" id="ARBA00004174"/>
    </source>
</evidence>
<dbReference type="Proteomes" id="UP000005408">
    <property type="component" value="Unassembled WGS sequence"/>
</dbReference>
<dbReference type="GO" id="GO:0020037">
    <property type="term" value="F:heme binding"/>
    <property type="evidence" value="ECO:0007669"/>
    <property type="project" value="InterPro"/>
</dbReference>
<dbReference type="GO" id="GO:0004508">
    <property type="term" value="F:steroid 17-alpha-monooxygenase activity"/>
    <property type="evidence" value="ECO:0007669"/>
    <property type="project" value="TreeGrafter"/>
</dbReference>
<dbReference type="Pfam" id="PF00067">
    <property type="entry name" value="p450"/>
    <property type="match status" value="1"/>
</dbReference>
<dbReference type="GO" id="GO:0005506">
    <property type="term" value="F:iron ion binding"/>
    <property type="evidence" value="ECO:0007669"/>
    <property type="project" value="InterPro"/>
</dbReference>
<evidence type="ECO:0000256" key="9">
    <source>
        <dbReference type="ARBA" id="ARBA00023002"/>
    </source>
</evidence>
<comment type="subcellular location">
    <subcellularLocation>
        <location evidence="3">Endoplasmic reticulum membrane</location>
        <topology evidence="3">Peripheral membrane protein</topology>
    </subcellularLocation>
    <subcellularLocation>
        <location evidence="2">Microsome membrane</location>
        <topology evidence="2">Peripheral membrane protein</topology>
    </subcellularLocation>
</comment>
<evidence type="ECO:0008006" key="18">
    <source>
        <dbReference type="Google" id="ProtNLM"/>
    </source>
</evidence>
<comment type="similarity">
    <text evidence="4 14">Belongs to the cytochrome P450 family.</text>
</comment>
<dbReference type="SUPFAM" id="SSF48264">
    <property type="entry name" value="Cytochrome P450"/>
    <property type="match status" value="1"/>
</dbReference>
<dbReference type="GO" id="GO:0042446">
    <property type="term" value="P:hormone biosynthetic process"/>
    <property type="evidence" value="ECO:0007669"/>
    <property type="project" value="TreeGrafter"/>
</dbReference>
<dbReference type="PROSITE" id="PS00086">
    <property type="entry name" value="CYTOCHROME_P450"/>
    <property type="match status" value="1"/>
</dbReference>
<dbReference type="PRINTS" id="PR00385">
    <property type="entry name" value="P450"/>
</dbReference>
<evidence type="ECO:0000256" key="6">
    <source>
        <dbReference type="ARBA" id="ARBA00022723"/>
    </source>
</evidence>
<evidence type="ECO:0000313" key="17">
    <source>
        <dbReference type="Proteomes" id="UP000005408"/>
    </source>
</evidence>
<sequence>MLLLSLLSMDWAITGVIMIVVFYLTSVYLRDRRLRSFLPPGPVAWPLVGNLPQIIGQDLHIALTNLADIFGNLVWMKMGSENVLVVNSMDAAVASLVRQGKVFSGRPRKRKTVEVLLGEGKDIVMNDVLPELKIHRRIVHSFLSSQTHSDKDRLKHIILNESRSLEDKMKTFSSESVSFDPKFQVARVVANVLCQCILSRRFDDVDEQFHEQLRIVQDIVDNIESFNIVDVIPWLEHFPIPSWRRFLTSLEKKDIWINRVIREHRETRTEEKDRDLVDIMLKIQKEALESGNEEEIRLLSDQNIGHIVHELFGGGIESTTMTILWFILYLIHNPQWQEKIYEEIHENSEEDELPNPFERANYPLLEATVKETLRMACILPVGFPHRTLRDTELNGYYIPADTMVLMNIWAIHHDKNAWKDPDTFNPECVFNICFSWCFSERFLYKDSGERYSYLPFGIGHRVCLGSNIAKMSVFSFCATLIKNYKITVPDGSPLPDMKPNAGLTNRPKPFEIKLVKRC</sequence>